<feature type="transmembrane region" description="Helical" evidence="1">
    <location>
        <begin position="6"/>
        <end position="22"/>
    </location>
</feature>
<reference evidence="4 5" key="1">
    <citation type="submission" date="2024-02" db="EMBL/GenBank/DDBJ databases">
        <title>Winogradskyella poriferorum JCM 12885.</title>
        <authorList>
            <person name="Zhang D.-F."/>
            <person name="Fu Z.-Y."/>
        </authorList>
    </citation>
    <scope>NUCLEOTIDE SEQUENCE [LARGE SCALE GENOMIC DNA]</scope>
    <source>
        <strain evidence="4 5">JCM 12885</strain>
    </source>
</reference>
<feature type="transmembrane region" description="Helical" evidence="1">
    <location>
        <begin position="34"/>
        <end position="51"/>
    </location>
</feature>
<name>A0ABU7W1M9_9FLAO</name>
<evidence type="ECO:0000313" key="4">
    <source>
        <dbReference type="EMBL" id="MEF3077839.1"/>
    </source>
</evidence>
<feature type="transmembrane region" description="Helical" evidence="1">
    <location>
        <begin position="138"/>
        <end position="157"/>
    </location>
</feature>
<comment type="caution">
    <text evidence="4">The sequence shown here is derived from an EMBL/GenBank/DDBJ whole genome shotgun (WGS) entry which is preliminary data.</text>
</comment>
<evidence type="ECO:0000259" key="3">
    <source>
        <dbReference type="Pfam" id="PF05569"/>
    </source>
</evidence>
<feature type="transmembrane region" description="Helical" evidence="1">
    <location>
        <begin position="272"/>
        <end position="289"/>
    </location>
</feature>
<gene>
    <name evidence="4" type="ORF">V1468_02380</name>
</gene>
<dbReference type="CDD" id="cd07341">
    <property type="entry name" value="M56_BlaR1_MecR1_like"/>
    <property type="match status" value="1"/>
</dbReference>
<accession>A0ABU7W1M9</accession>
<protein>
    <submittedName>
        <fullName evidence="4">M56 family metallopeptidase</fullName>
    </submittedName>
</protein>
<dbReference type="InterPro" id="IPR052173">
    <property type="entry name" value="Beta-lactam_resp_regulator"/>
</dbReference>
<dbReference type="RefSeq" id="WP_331808654.1">
    <property type="nucleotide sequence ID" value="NZ_JAZHOU010000001.1"/>
</dbReference>
<dbReference type="Gene3D" id="3.30.1150.10">
    <property type="match status" value="1"/>
</dbReference>
<keyword evidence="1" id="KW-0472">Membrane</keyword>
<evidence type="ECO:0000259" key="2">
    <source>
        <dbReference type="Pfam" id="PF03544"/>
    </source>
</evidence>
<sequence>MLYSIIQIVLFQTLFLLVYDLFLRRETFFNYNRIYLLLTSVFSIVLPFVKLPELRKVTTQETVIRLPEVFIGEASNIDTNPFVVEQINEVTNTNPQLPVWLIVLYIGVVLAALVFIVKIAKLYFIKSNNPKRWKGNILIVNLLKSSAAFSFFNTVFLGDKIPSSERNTIYEHELVHVKEKHSVDLLFFEVLRILFWFSPLVYMYQSRVKELHEFIADAKAVKHQGKSSYYQSLLHQILDTNTLSFTNTFFKKSLIKKRIIMLQKSKSSQKNLFKYALLFPVIFAMLVYTSTEVKAQEKSDAKTEMNQKLTDEEAQIRIYYEGLVKNYKDLTHLLEITREYDYTEKKYIPTRDEYLRYVAYTRFIGLRFKEFLQKSKKVKSDRAKYFDEMINFNRSYQDHLEYLKTDEAKKSHNESADNRTLRVISEDINNLTMEEHRDALEKAKDVIHGSFYRKLIVSDDSESIVITKDNYDGIIQLLTSHEIKKLLENSQTRKETANNYLDEVPFHVVDQAPSHKECVNLISEQDKKECFSEFVNAHVKKNFNTKVETNAELHKKRIFARFLIDADGNVTRIQARAASKVLEEEAIRVLSLLPQFIPGRQKDKAVAVAFSLPIVLN</sequence>
<dbReference type="PANTHER" id="PTHR34978:SF3">
    <property type="entry name" value="SLR0241 PROTEIN"/>
    <property type="match status" value="1"/>
</dbReference>
<dbReference type="Proteomes" id="UP001356704">
    <property type="component" value="Unassembled WGS sequence"/>
</dbReference>
<dbReference type="InterPro" id="IPR008756">
    <property type="entry name" value="Peptidase_M56"/>
</dbReference>
<feature type="domain" description="TonB C-terminal" evidence="2">
    <location>
        <begin position="559"/>
        <end position="614"/>
    </location>
</feature>
<dbReference type="InterPro" id="IPR037682">
    <property type="entry name" value="TonB_C"/>
</dbReference>
<proteinExistence type="predicted"/>
<dbReference type="Pfam" id="PF05569">
    <property type="entry name" value="Peptidase_M56"/>
    <property type="match status" value="1"/>
</dbReference>
<feature type="transmembrane region" description="Helical" evidence="1">
    <location>
        <begin position="185"/>
        <end position="204"/>
    </location>
</feature>
<evidence type="ECO:0000256" key="1">
    <source>
        <dbReference type="SAM" id="Phobius"/>
    </source>
</evidence>
<evidence type="ECO:0000313" key="5">
    <source>
        <dbReference type="Proteomes" id="UP001356704"/>
    </source>
</evidence>
<keyword evidence="5" id="KW-1185">Reference proteome</keyword>
<organism evidence="4 5">
    <name type="scientific">Winogradskyella poriferorum</name>
    <dbReference type="NCBI Taxonomy" id="307627"/>
    <lineage>
        <taxon>Bacteria</taxon>
        <taxon>Pseudomonadati</taxon>
        <taxon>Bacteroidota</taxon>
        <taxon>Flavobacteriia</taxon>
        <taxon>Flavobacteriales</taxon>
        <taxon>Flavobacteriaceae</taxon>
        <taxon>Winogradskyella</taxon>
    </lineage>
</organism>
<dbReference type="PANTHER" id="PTHR34978">
    <property type="entry name" value="POSSIBLE SENSOR-TRANSDUCER PROTEIN BLAR"/>
    <property type="match status" value="1"/>
</dbReference>
<dbReference type="EMBL" id="JAZHOU010000001">
    <property type="protein sequence ID" value="MEF3077839.1"/>
    <property type="molecule type" value="Genomic_DNA"/>
</dbReference>
<dbReference type="SUPFAM" id="SSF74653">
    <property type="entry name" value="TolA/TonB C-terminal domain"/>
    <property type="match status" value="1"/>
</dbReference>
<keyword evidence="1" id="KW-0812">Transmembrane</keyword>
<keyword evidence="1" id="KW-1133">Transmembrane helix</keyword>
<feature type="domain" description="Peptidase M56" evidence="3">
    <location>
        <begin position="162"/>
        <end position="262"/>
    </location>
</feature>
<feature type="transmembrane region" description="Helical" evidence="1">
    <location>
        <begin position="97"/>
        <end position="117"/>
    </location>
</feature>
<dbReference type="Pfam" id="PF03544">
    <property type="entry name" value="TonB_C"/>
    <property type="match status" value="1"/>
</dbReference>